<reference evidence="3" key="1">
    <citation type="journal article" date="2001" name="Proc. Natl. Acad. Sci. U.S.A.">
        <title>The complete genome of the crenarchaeon Sulfolobus solfataricus P2.</title>
        <authorList>
            <person name="She Q."/>
            <person name="Singh R.K."/>
            <person name="Confalonieri F."/>
            <person name="Zivanovic Y."/>
            <person name="Allard G."/>
            <person name="Awayez M.J."/>
            <person name="Chan-Weiher C.C.-Y."/>
            <person name="Clausen I.G."/>
            <person name="Curtis B.A."/>
            <person name="De Moors A."/>
            <person name="Erauso G."/>
            <person name="Fletcher C."/>
            <person name="Gordon P.M.K."/>
            <person name="Heikamp-de Jong I."/>
            <person name="Jeffries A.C."/>
            <person name="Kozera C.J."/>
            <person name="Medina N."/>
            <person name="Peng X."/>
            <person name="Thi-Ngoc H.P."/>
            <person name="Redder P."/>
            <person name="Schenk M.E."/>
            <person name="Theriault C."/>
            <person name="Tolstrup N."/>
            <person name="Charlebois R.L."/>
            <person name="Doolittle W.F."/>
            <person name="Duguet M."/>
            <person name="Gaasterland T."/>
            <person name="Garrett R.A."/>
            <person name="Ragan M.A."/>
            <person name="Sensen C.W."/>
            <person name="Van der Oost J."/>
        </authorList>
    </citation>
    <scope>NUCLEOTIDE SEQUENCE [LARGE SCALE GENOMIC DNA]</scope>
    <source>
        <strain evidence="3">ATCC 35092 / DSM 1617 / JCM 11322 / P2</strain>
    </source>
</reference>
<dbReference type="InParanoid" id="Q97V42"/>
<dbReference type="PIR" id="H90455">
    <property type="entry name" value="H90455"/>
</dbReference>
<organism evidence="2 3">
    <name type="scientific">Saccharolobus solfataricus (strain ATCC 35092 / DSM 1617 / JCM 11322 / P2)</name>
    <name type="common">Sulfolobus solfataricus</name>
    <dbReference type="NCBI Taxonomy" id="273057"/>
    <lineage>
        <taxon>Archaea</taxon>
        <taxon>Thermoproteota</taxon>
        <taxon>Thermoprotei</taxon>
        <taxon>Sulfolobales</taxon>
        <taxon>Sulfolobaceae</taxon>
        <taxon>Saccharolobus</taxon>
    </lineage>
</organism>
<keyword evidence="1" id="KW-0175">Coiled coil</keyword>
<dbReference type="PhylomeDB" id="Q97V42"/>
<accession>Q97V42</accession>
<dbReference type="Pfam" id="PF10061">
    <property type="entry name" value="DUF2299"/>
    <property type="match status" value="1"/>
</dbReference>
<protein>
    <recommendedName>
        <fullName evidence="4">DUF2299 domain-containing protein</fullName>
    </recommendedName>
</protein>
<dbReference type="eggNOG" id="arCOG01714">
    <property type="taxonomic scope" value="Archaea"/>
</dbReference>
<gene>
    <name evidence="2" type="ordered locus">SSO2790</name>
</gene>
<dbReference type="CDD" id="cd17510">
    <property type="entry name" value="T3SC_YbjN-like_2"/>
    <property type="match status" value="1"/>
</dbReference>
<dbReference type="STRING" id="273057.SSO2790"/>
<dbReference type="Gene3D" id="3.30.1460.10">
    <property type="match status" value="1"/>
</dbReference>
<dbReference type="PaxDb" id="273057-SSO2790"/>
<proteinExistence type="predicted"/>
<dbReference type="EMBL" id="AE006641">
    <property type="protein sequence ID" value="AAK42903.1"/>
    <property type="molecule type" value="Genomic_DNA"/>
</dbReference>
<evidence type="ECO:0000256" key="1">
    <source>
        <dbReference type="SAM" id="Coils"/>
    </source>
</evidence>
<dbReference type="HOGENOM" id="CLU_137738_0_0_2"/>
<sequence>MSVMVSDSEVFNWFKELGMRVEQVKSGDLYFHFTVAPPMGGLPVSVIRPRPDSTYYIVAVLLELDQERLRNNKRLVEQIKRELLRMNVEFFFTPNDKEPKSIQVARLMFTDGLTKNEALNNVTLVKNSALLVLQLINES</sequence>
<name>Q97V42_SACS2</name>
<evidence type="ECO:0008006" key="4">
    <source>
        <dbReference type="Google" id="ProtNLM"/>
    </source>
</evidence>
<dbReference type="EnsemblBacteria" id="AAK42903">
    <property type="protein sequence ID" value="AAK42903"/>
    <property type="gene ID" value="SSO2790"/>
</dbReference>
<keyword evidence="3" id="KW-1185">Reference proteome</keyword>
<feature type="coiled-coil region" evidence="1">
    <location>
        <begin position="62"/>
        <end position="89"/>
    </location>
</feature>
<dbReference type="Proteomes" id="UP000001974">
    <property type="component" value="Chromosome"/>
</dbReference>
<evidence type="ECO:0000313" key="2">
    <source>
        <dbReference type="EMBL" id="AAK42903.1"/>
    </source>
</evidence>
<dbReference type="PATRIC" id="fig|273057.12.peg.2876"/>
<evidence type="ECO:0000313" key="3">
    <source>
        <dbReference type="Proteomes" id="UP000001974"/>
    </source>
</evidence>
<dbReference type="KEGG" id="sso:SSO2790"/>
<dbReference type="AlphaFoldDB" id="Q97V42"/>
<dbReference type="InterPro" id="IPR018747">
    <property type="entry name" value="DUF2299"/>
</dbReference>